<keyword evidence="2" id="KW-0813">Transport</keyword>
<keyword evidence="4 7" id="KW-0812">Transmembrane</keyword>
<dbReference type="InterPro" id="IPR011701">
    <property type="entry name" value="MFS"/>
</dbReference>
<evidence type="ECO:0000259" key="8">
    <source>
        <dbReference type="PROSITE" id="PS50850"/>
    </source>
</evidence>
<keyword evidence="5 7" id="KW-1133">Transmembrane helix</keyword>
<dbReference type="InterPro" id="IPR005829">
    <property type="entry name" value="Sugar_transporter_CS"/>
</dbReference>
<dbReference type="Gene3D" id="1.20.1250.20">
    <property type="entry name" value="MFS general substrate transporter like domains"/>
    <property type="match status" value="1"/>
</dbReference>
<feature type="transmembrane region" description="Helical" evidence="7">
    <location>
        <begin position="300"/>
        <end position="318"/>
    </location>
</feature>
<accession>A0A1R1F232</accession>
<evidence type="ECO:0000256" key="6">
    <source>
        <dbReference type="ARBA" id="ARBA00023136"/>
    </source>
</evidence>
<protein>
    <submittedName>
        <fullName evidence="9">Arabinose ABC transporter permease</fullName>
    </submittedName>
</protein>
<feature type="transmembrane region" description="Helical" evidence="7">
    <location>
        <begin position="164"/>
        <end position="187"/>
    </location>
</feature>
<name>A0A1R1F232_9BACL</name>
<sequence>MKTRYSFKSLAIFVLAIAQLMLALDYTIIYVTLPSIGQDLHFTASSLQWVVSAYSLIFGGFLLIGGRMSDVLGRRRMFMIAMALFGLGSLAGGFAPNGMTLILARGLQGLGGALLSPATLSLIMSNFEEGPERNRALGIWSTMGGVGMSLGLLLGGFLTSYSGWAATFYVNVPVAVIVLILTPFVLAESRISSSQQRHFDLSGAISVTAGMILVVYYLIQGPEEGWTAASTLIPGIAGVILLVLFAIIERRTANPLMPFKLLKNRSFSGAVMTAVIFSASFGSLYYFLTIYLQQVLHYTAIQSGLSFLPLTISAFLGAKLVNRLLSVTGMAGTIGIGMALGAAGFLLLMPISANGSFWGIMPGIILAGLGQAIVFTTMFIAAGTGMEPAYQGVASALVSTGQQIGGSIGLAVILAVITAGLGPGHGMDAGSPADLNHALHWAFGMNMVLALAGIVVSVVWFNKRRASSPAALIQMNER</sequence>
<evidence type="ECO:0000313" key="10">
    <source>
        <dbReference type="Proteomes" id="UP000187172"/>
    </source>
</evidence>
<feature type="transmembrane region" description="Helical" evidence="7">
    <location>
        <begin position="404"/>
        <end position="421"/>
    </location>
</feature>
<dbReference type="SUPFAM" id="SSF103473">
    <property type="entry name" value="MFS general substrate transporter"/>
    <property type="match status" value="1"/>
</dbReference>
<dbReference type="Proteomes" id="UP000187172">
    <property type="component" value="Unassembled WGS sequence"/>
</dbReference>
<dbReference type="AlphaFoldDB" id="A0A1R1F232"/>
<feature type="transmembrane region" description="Helical" evidence="7">
    <location>
        <begin position="269"/>
        <end position="288"/>
    </location>
</feature>
<evidence type="ECO:0000256" key="7">
    <source>
        <dbReference type="SAM" id="Phobius"/>
    </source>
</evidence>
<dbReference type="PANTHER" id="PTHR42718:SF46">
    <property type="entry name" value="BLR6921 PROTEIN"/>
    <property type="match status" value="1"/>
</dbReference>
<keyword evidence="10" id="KW-1185">Reference proteome</keyword>
<dbReference type="Pfam" id="PF07690">
    <property type="entry name" value="MFS_1"/>
    <property type="match status" value="1"/>
</dbReference>
<feature type="transmembrane region" description="Helical" evidence="7">
    <location>
        <begin position="199"/>
        <end position="219"/>
    </location>
</feature>
<dbReference type="PROSITE" id="PS00216">
    <property type="entry name" value="SUGAR_TRANSPORT_1"/>
    <property type="match status" value="1"/>
</dbReference>
<feature type="transmembrane region" description="Helical" evidence="7">
    <location>
        <begin position="47"/>
        <end position="65"/>
    </location>
</feature>
<keyword evidence="3" id="KW-1003">Cell membrane</keyword>
<reference evidence="9 10" key="1">
    <citation type="submission" date="2016-11" db="EMBL/GenBank/DDBJ databases">
        <title>Paenibacillus species isolates.</title>
        <authorList>
            <person name="Beno S.M."/>
        </authorList>
    </citation>
    <scope>NUCLEOTIDE SEQUENCE [LARGE SCALE GENOMIC DNA]</scope>
    <source>
        <strain evidence="9 10">FSL R5-0378</strain>
    </source>
</reference>
<keyword evidence="6 7" id="KW-0472">Membrane</keyword>
<dbReference type="PROSITE" id="PS50850">
    <property type="entry name" value="MFS"/>
    <property type="match status" value="1"/>
</dbReference>
<feature type="transmembrane region" description="Helical" evidence="7">
    <location>
        <begin position="102"/>
        <end position="124"/>
    </location>
</feature>
<dbReference type="RefSeq" id="WP_076167355.1">
    <property type="nucleotide sequence ID" value="NZ_MRTP01000001.1"/>
</dbReference>
<feature type="transmembrane region" description="Helical" evidence="7">
    <location>
        <begin position="357"/>
        <end position="383"/>
    </location>
</feature>
<proteinExistence type="predicted"/>
<feature type="transmembrane region" description="Helical" evidence="7">
    <location>
        <begin position="330"/>
        <end position="351"/>
    </location>
</feature>
<dbReference type="InterPro" id="IPR020846">
    <property type="entry name" value="MFS_dom"/>
</dbReference>
<feature type="transmembrane region" description="Helical" evidence="7">
    <location>
        <begin position="225"/>
        <end position="248"/>
    </location>
</feature>
<feature type="transmembrane region" description="Helical" evidence="7">
    <location>
        <begin position="441"/>
        <end position="461"/>
    </location>
</feature>
<evidence type="ECO:0000256" key="4">
    <source>
        <dbReference type="ARBA" id="ARBA00022692"/>
    </source>
</evidence>
<gene>
    <name evidence="9" type="ORF">BK138_06200</name>
</gene>
<dbReference type="PANTHER" id="PTHR42718">
    <property type="entry name" value="MAJOR FACILITATOR SUPERFAMILY MULTIDRUG TRANSPORTER MFSC"/>
    <property type="match status" value="1"/>
</dbReference>
<dbReference type="Gene3D" id="1.20.1720.10">
    <property type="entry name" value="Multidrug resistance protein D"/>
    <property type="match status" value="1"/>
</dbReference>
<dbReference type="EMBL" id="MRTP01000001">
    <property type="protein sequence ID" value="OMF58144.1"/>
    <property type="molecule type" value="Genomic_DNA"/>
</dbReference>
<feature type="transmembrane region" description="Helical" evidence="7">
    <location>
        <begin position="136"/>
        <end position="158"/>
    </location>
</feature>
<comment type="subcellular location">
    <subcellularLocation>
        <location evidence="1">Cell membrane</location>
        <topology evidence="1">Multi-pass membrane protein</topology>
    </subcellularLocation>
</comment>
<evidence type="ECO:0000256" key="1">
    <source>
        <dbReference type="ARBA" id="ARBA00004651"/>
    </source>
</evidence>
<dbReference type="GO" id="GO:0022857">
    <property type="term" value="F:transmembrane transporter activity"/>
    <property type="evidence" value="ECO:0007669"/>
    <property type="project" value="InterPro"/>
</dbReference>
<dbReference type="STRING" id="297318.BK138_06200"/>
<organism evidence="9 10">
    <name type="scientific">Paenibacillus rhizosphaerae</name>
    <dbReference type="NCBI Taxonomy" id="297318"/>
    <lineage>
        <taxon>Bacteria</taxon>
        <taxon>Bacillati</taxon>
        <taxon>Bacillota</taxon>
        <taxon>Bacilli</taxon>
        <taxon>Bacillales</taxon>
        <taxon>Paenibacillaceae</taxon>
        <taxon>Paenibacillus</taxon>
    </lineage>
</organism>
<evidence type="ECO:0000256" key="5">
    <source>
        <dbReference type="ARBA" id="ARBA00022989"/>
    </source>
</evidence>
<evidence type="ECO:0000256" key="3">
    <source>
        <dbReference type="ARBA" id="ARBA00022475"/>
    </source>
</evidence>
<feature type="transmembrane region" description="Helical" evidence="7">
    <location>
        <begin position="77"/>
        <end position="96"/>
    </location>
</feature>
<dbReference type="GO" id="GO:0005886">
    <property type="term" value="C:plasma membrane"/>
    <property type="evidence" value="ECO:0007669"/>
    <property type="project" value="UniProtKB-SubCell"/>
</dbReference>
<dbReference type="InterPro" id="IPR036259">
    <property type="entry name" value="MFS_trans_sf"/>
</dbReference>
<dbReference type="CDD" id="cd17321">
    <property type="entry name" value="MFS_MMR_MDR_like"/>
    <property type="match status" value="1"/>
</dbReference>
<comment type="caution">
    <text evidence="9">The sequence shown here is derived from an EMBL/GenBank/DDBJ whole genome shotgun (WGS) entry which is preliminary data.</text>
</comment>
<evidence type="ECO:0000313" key="9">
    <source>
        <dbReference type="EMBL" id="OMF58144.1"/>
    </source>
</evidence>
<feature type="domain" description="Major facilitator superfamily (MFS) profile" evidence="8">
    <location>
        <begin position="11"/>
        <end position="465"/>
    </location>
</feature>
<evidence type="ECO:0000256" key="2">
    <source>
        <dbReference type="ARBA" id="ARBA00022448"/>
    </source>
</evidence>